<evidence type="ECO:0000313" key="1">
    <source>
        <dbReference type="EMBL" id="MCX2744969.1"/>
    </source>
</evidence>
<reference evidence="1 2" key="1">
    <citation type="submission" date="2022-11" db="EMBL/GenBank/DDBJ databases">
        <title>The characterization of three novel Bacteroidetes species and genomic analysis of their roles in tidal elemental geochemical cycles.</title>
        <authorList>
            <person name="Ma K."/>
        </authorList>
    </citation>
    <scope>NUCLEOTIDE SEQUENCE [LARGE SCALE GENOMIC DNA]</scope>
    <source>
        <strain evidence="1 2">M17</strain>
    </source>
</reference>
<evidence type="ECO:0008006" key="3">
    <source>
        <dbReference type="Google" id="ProtNLM"/>
    </source>
</evidence>
<gene>
    <name evidence="1" type="ORF">OO013_13890</name>
</gene>
<dbReference type="RefSeq" id="WP_266057525.1">
    <property type="nucleotide sequence ID" value="NZ_JAPFQN010000007.1"/>
</dbReference>
<proteinExistence type="predicted"/>
<protein>
    <recommendedName>
        <fullName evidence="3">GLPGLI family protein</fullName>
    </recommendedName>
</protein>
<dbReference type="EMBL" id="JAPFQN010000007">
    <property type="protein sequence ID" value="MCX2744969.1"/>
    <property type="molecule type" value="Genomic_DNA"/>
</dbReference>
<name>A0ABT3RUD7_9BACT</name>
<dbReference type="Proteomes" id="UP001209885">
    <property type="component" value="Unassembled WGS sequence"/>
</dbReference>
<sequence>MKKVVLVVIIFLLALVITFFVGTSLASEALPSGQKGPQADSLAKKMLYAINHDSWENTKYVSWNFSDRHSFIWDKKSHYACVEWDNYKALIDLKKQVGIVYENGQLIEDPSDNATLVKKGIDHFNNDSFWLNAPAKAFDPGTERRMVDYEGRKALLITYTSGGTTPGDSYLWFLDENGLPEYYKMWASILPVKGLKATWEDWKEINSGALISTSHKILFLNVKIKDLKSAETLDEISPDNPDLFSPLKN</sequence>
<organism evidence="1 2">
    <name type="scientific">Mangrovivirga halotolerans</name>
    <dbReference type="NCBI Taxonomy" id="2993936"/>
    <lineage>
        <taxon>Bacteria</taxon>
        <taxon>Pseudomonadati</taxon>
        <taxon>Bacteroidota</taxon>
        <taxon>Cytophagia</taxon>
        <taxon>Cytophagales</taxon>
        <taxon>Mangrovivirgaceae</taxon>
        <taxon>Mangrovivirga</taxon>
    </lineage>
</organism>
<accession>A0ABT3RUD7</accession>
<comment type="caution">
    <text evidence="1">The sequence shown here is derived from an EMBL/GenBank/DDBJ whole genome shotgun (WGS) entry which is preliminary data.</text>
</comment>
<keyword evidence="2" id="KW-1185">Reference proteome</keyword>
<evidence type="ECO:0000313" key="2">
    <source>
        <dbReference type="Proteomes" id="UP001209885"/>
    </source>
</evidence>